<gene>
    <name evidence="2" type="ORF">FRZ61_42120</name>
</gene>
<keyword evidence="1" id="KW-0732">Signal</keyword>
<dbReference type="EMBL" id="CP042582">
    <property type="protein sequence ID" value="QEX24271.1"/>
    <property type="molecule type" value="Genomic_DNA"/>
</dbReference>
<feature type="signal peptide" evidence="1">
    <location>
        <begin position="1"/>
        <end position="22"/>
    </location>
</feature>
<dbReference type="KEGG" id="hadh:FRZ61_42120"/>
<name>A0A5J6N3A9_9PROT</name>
<dbReference type="Proteomes" id="UP000325797">
    <property type="component" value="Chromosome"/>
</dbReference>
<protein>
    <recommendedName>
        <fullName evidence="4">DUF995 domain-containing protein</fullName>
    </recommendedName>
</protein>
<sequence length="131" mass="13832">MKSLTILGAALAAVLLVSQASAEPLRGDNFIEVMKGNTLSGQSQMGVNYNIYFLPGGEVSYQDAGGRVDKGAWSIDPDGDVCIKWHAPSNLANDCYKVDVNGTKVSWQGKTGTGHAGLRGEVVPMTMAKSQ</sequence>
<feature type="chain" id="PRO_5023839037" description="DUF995 domain-containing protein" evidence="1">
    <location>
        <begin position="23"/>
        <end position="131"/>
    </location>
</feature>
<reference evidence="2 3" key="1">
    <citation type="submission" date="2019-08" db="EMBL/GenBank/DDBJ databases">
        <title>Hyperibacter terrae gen. nov., sp. nov. and Hyperibacter viscosus sp. nov., two new members in the family Rhodospirillaceae isolated from the rhizosphere of Hypericum perforatum.</title>
        <authorList>
            <person name="Noviana Z."/>
        </authorList>
    </citation>
    <scope>NUCLEOTIDE SEQUENCE [LARGE SCALE GENOMIC DNA]</scope>
    <source>
        <strain evidence="2 3">R5959</strain>
    </source>
</reference>
<proteinExistence type="predicted"/>
<accession>A0A5J6N3A9</accession>
<evidence type="ECO:0000313" key="2">
    <source>
        <dbReference type="EMBL" id="QEX24271.1"/>
    </source>
</evidence>
<keyword evidence="3" id="KW-1185">Reference proteome</keyword>
<evidence type="ECO:0008006" key="4">
    <source>
        <dbReference type="Google" id="ProtNLM"/>
    </source>
</evidence>
<dbReference type="OrthoDB" id="7358065at2"/>
<evidence type="ECO:0000256" key="1">
    <source>
        <dbReference type="SAM" id="SignalP"/>
    </source>
</evidence>
<organism evidence="2 3">
    <name type="scientific">Hypericibacter adhaerens</name>
    <dbReference type="NCBI Taxonomy" id="2602016"/>
    <lineage>
        <taxon>Bacteria</taxon>
        <taxon>Pseudomonadati</taxon>
        <taxon>Pseudomonadota</taxon>
        <taxon>Alphaproteobacteria</taxon>
        <taxon>Rhodospirillales</taxon>
        <taxon>Dongiaceae</taxon>
        <taxon>Hypericibacter</taxon>
    </lineage>
</organism>
<dbReference type="RefSeq" id="WP_151119566.1">
    <property type="nucleotide sequence ID" value="NZ_CP042582.1"/>
</dbReference>
<dbReference type="AlphaFoldDB" id="A0A5J6N3A9"/>
<evidence type="ECO:0000313" key="3">
    <source>
        <dbReference type="Proteomes" id="UP000325797"/>
    </source>
</evidence>